<feature type="region of interest" description="Disordered" evidence="2">
    <location>
        <begin position="293"/>
        <end position="329"/>
    </location>
</feature>
<protein>
    <recommendedName>
        <fullName evidence="3">CCHC-type domain-containing protein</fullName>
    </recommendedName>
</protein>
<accession>A0A8B6CCE7</accession>
<dbReference type="PROSITE" id="PS50158">
    <property type="entry name" value="ZF_CCHC"/>
    <property type="match status" value="1"/>
</dbReference>
<sequence>MSGFEDLAKALQSLGEKPEDIPQNIKDLMSSLVKEDKSDVKAGIKPTSTYVNPPRLPFFSGKDKLGGGEVTYDLWRYELVCLINDKTHSKELITQSVRRSLKDPAGKVVMRIGPHAELSAILKKLDSVFGVVEEKESVMREFYNATQHEDEDISAWSFRLEDILEKAIQTEKVKRSEADEMLHDMLWKGLRQNLKAISHYEKEKYTTFDSLRVALRRIEKDNILDMPTLKTTTKGTSKKAITKLKNTDDDDDKDDYDDEQEEGFTGFMNVITTRLDRIETGMQQHQNQNLYQDQSRGNYRGNNYRGNYRGNSYRGNYRGNSYRGNQRGNYQGNYTTGRGYGQGYEKQQPAFEGQQPTYDRQRPIYCRKCGQEGHFARGCANKSNQFQNLNSRESTPRGGIAREKQKTGYDLKARGATLEIGDKVLVKVVAYDGKHKIADRWEDDVYVIIGQPNSDVPVYTVQKENGEGRRRTLHRNLLLPVGNINQRKPEPPPKPVPPPRTRLRQRIEQPSPEPSDYESSDEELDVLVRLDYDIPPYHMEPILQDMDTPVQNDTELDGDAHSTATGASRDSDDQSTEGSASGDEQAEIVTQPEPVVIPLPPIPVPRRSTRTRLEPEWMRSGKFVHKVAVPVQQQWEQKAKFIIRLFETWFISRIRETSRRGTTRSDY</sequence>
<keyword evidence="1" id="KW-0862">Zinc</keyword>
<dbReference type="InterPro" id="IPR048270">
    <property type="entry name" value="PNMA_C"/>
</dbReference>
<dbReference type="SUPFAM" id="SSF57756">
    <property type="entry name" value="Retrovirus zinc finger-like domains"/>
    <property type="match status" value="1"/>
</dbReference>
<feature type="compositionally biased region" description="Pro residues" evidence="2">
    <location>
        <begin position="595"/>
        <end position="604"/>
    </location>
</feature>
<feature type="region of interest" description="Disordered" evidence="2">
    <location>
        <begin position="480"/>
        <end position="522"/>
    </location>
</feature>
<dbReference type="PANTHER" id="PTHR23095">
    <property type="entry name" value="PARANEOPLASTIC ANTIGEN"/>
    <property type="match status" value="1"/>
</dbReference>
<dbReference type="InterPro" id="IPR026523">
    <property type="entry name" value="PNMA"/>
</dbReference>
<name>A0A8B6CCE7_MYTGA</name>
<evidence type="ECO:0000313" key="4">
    <source>
        <dbReference type="EMBL" id="VDI02536.1"/>
    </source>
</evidence>
<evidence type="ECO:0000313" key="5">
    <source>
        <dbReference type="Proteomes" id="UP000596742"/>
    </source>
</evidence>
<dbReference type="InterPro" id="IPR001878">
    <property type="entry name" value="Znf_CCHC"/>
</dbReference>
<dbReference type="GO" id="GO:0003676">
    <property type="term" value="F:nucleic acid binding"/>
    <property type="evidence" value="ECO:0007669"/>
    <property type="project" value="InterPro"/>
</dbReference>
<keyword evidence="1" id="KW-0863">Zinc-finger</keyword>
<comment type="caution">
    <text evidence="4">The sequence shown here is derived from an EMBL/GenBank/DDBJ whole genome shotgun (WGS) entry which is preliminary data.</text>
</comment>
<evidence type="ECO:0000256" key="2">
    <source>
        <dbReference type="SAM" id="MobiDB-lite"/>
    </source>
</evidence>
<keyword evidence="1" id="KW-0479">Metal-binding</keyword>
<dbReference type="OrthoDB" id="6206064at2759"/>
<evidence type="ECO:0000256" key="1">
    <source>
        <dbReference type="PROSITE-ProRule" id="PRU00047"/>
    </source>
</evidence>
<dbReference type="AlphaFoldDB" id="A0A8B6CCE7"/>
<dbReference type="InterPro" id="IPR036875">
    <property type="entry name" value="Znf_CCHC_sf"/>
</dbReference>
<feature type="region of interest" description="Disordered" evidence="2">
    <location>
        <begin position="549"/>
        <end position="607"/>
    </location>
</feature>
<dbReference type="GO" id="GO:0008270">
    <property type="term" value="F:zinc ion binding"/>
    <property type="evidence" value="ECO:0007669"/>
    <property type="project" value="UniProtKB-KW"/>
</dbReference>
<feature type="domain" description="CCHC-type" evidence="3">
    <location>
        <begin position="366"/>
        <end position="379"/>
    </location>
</feature>
<proteinExistence type="predicted"/>
<dbReference type="Proteomes" id="UP000596742">
    <property type="component" value="Unassembled WGS sequence"/>
</dbReference>
<dbReference type="PANTHER" id="PTHR23095:SF46">
    <property type="entry name" value="GAG PROTEIN"/>
    <property type="match status" value="1"/>
</dbReference>
<gene>
    <name evidence="4" type="ORF">MGAL_10B015846</name>
</gene>
<organism evidence="4 5">
    <name type="scientific">Mytilus galloprovincialis</name>
    <name type="common">Mediterranean mussel</name>
    <dbReference type="NCBI Taxonomy" id="29158"/>
    <lineage>
        <taxon>Eukaryota</taxon>
        <taxon>Metazoa</taxon>
        <taxon>Spiralia</taxon>
        <taxon>Lophotrochozoa</taxon>
        <taxon>Mollusca</taxon>
        <taxon>Bivalvia</taxon>
        <taxon>Autobranchia</taxon>
        <taxon>Pteriomorphia</taxon>
        <taxon>Mytilida</taxon>
        <taxon>Mytiloidea</taxon>
        <taxon>Mytilidae</taxon>
        <taxon>Mytilinae</taxon>
        <taxon>Mytilus</taxon>
    </lineage>
</organism>
<dbReference type="SMART" id="SM00343">
    <property type="entry name" value="ZnF_C2HC"/>
    <property type="match status" value="1"/>
</dbReference>
<keyword evidence="5" id="KW-1185">Reference proteome</keyword>
<reference evidence="4" key="1">
    <citation type="submission" date="2018-11" db="EMBL/GenBank/DDBJ databases">
        <authorList>
            <person name="Alioto T."/>
            <person name="Alioto T."/>
        </authorList>
    </citation>
    <scope>NUCLEOTIDE SEQUENCE</scope>
</reference>
<evidence type="ECO:0000259" key="3">
    <source>
        <dbReference type="PROSITE" id="PS50158"/>
    </source>
</evidence>
<dbReference type="EMBL" id="UYJE01001482">
    <property type="protein sequence ID" value="VDI02536.1"/>
    <property type="molecule type" value="Genomic_DNA"/>
</dbReference>
<dbReference type="Pfam" id="PF14893">
    <property type="entry name" value="PNMA"/>
    <property type="match status" value="1"/>
</dbReference>